<keyword evidence="2" id="KW-1185">Reference proteome</keyword>
<comment type="caution">
    <text evidence="1">The sequence shown here is derived from an EMBL/GenBank/DDBJ whole genome shotgun (WGS) entry which is preliminary data.</text>
</comment>
<gene>
    <name evidence="1" type="ORF">JMN37_05135</name>
</gene>
<evidence type="ECO:0000313" key="2">
    <source>
        <dbReference type="Proteomes" id="UP001205920"/>
    </source>
</evidence>
<reference evidence="1 2" key="1">
    <citation type="submission" date="2021-01" db="EMBL/GenBank/DDBJ databases">
        <title>Identification and Characterization of Corynebacterium sp.</title>
        <authorList>
            <person name="Luo Q."/>
            <person name="Qu P."/>
            <person name="Chen Q."/>
        </authorList>
    </citation>
    <scope>NUCLEOTIDE SEQUENCE [LARGE SCALE GENOMIC DNA]</scope>
    <source>
        <strain evidence="1 2">MC-18</strain>
    </source>
</reference>
<name>A0AAW5HW00_9CORY</name>
<dbReference type="RefSeq" id="WP_070363358.1">
    <property type="nucleotide sequence ID" value="NZ_JAEUWV010000004.1"/>
</dbReference>
<proteinExistence type="predicted"/>
<evidence type="ECO:0000313" key="1">
    <source>
        <dbReference type="EMBL" id="MCO6394364.1"/>
    </source>
</evidence>
<protein>
    <submittedName>
        <fullName evidence="1">Uncharacterized protein</fullName>
    </submittedName>
</protein>
<accession>A0AAW5HW00</accession>
<dbReference type="AlphaFoldDB" id="A0AAW5HW00"/>
<dbReference type="EMBL" id="JAEUWV010000004">
    <property type="protein sequence ID" value="MCO6394364.1"/>
    <property type="molecule type" value="Genomic_DNA"/>
</dbReference>
<dbReference type="Proteomes" id="UP001205920">
    <property type="component" value="Unassembled WGS sequence"/>
</dbReference>
<sequence length="60" mass="7172">MTNQAMAERKYPLTESHKRMIEQLPMTQAKASRDLQEYAKKLEARQNRPLWQRILGIYPI</sequence>
<organism evidence="1 2">
    <name type="scientific">Corynebacterium lipophilum</name>
    <dbReference type="NCBI Taxonomy" id="2804918"/>
    <lineage>
        <taxon>Bacteria</taxon>
        <taxon>Bacillati</taxon>
        <taxon>Actinomycetota</taxon>
        <taxon>Actinomycetes</taxon>
        <taxon>Mycobacteriales</taxon>
        <taxon>Corynebacteriaceae</taxon>
        <taxon>Corynebacterium</taxon>
    </lineage>
</organism>